<protein>
    <submittedName>
        <fullName evidence="2">Uncharacterized protein</fullName>
    </submittedName>
</protein>
<keyword evidence="1" id="KW-0106">Calcium</keyword>
<dbReference type="InterPro" id="IPR011889">
    <property type="entry name" value="Liste_lipo_26"/>
</dbReference>
<evidence type="ECO:0000313" key="3">
    <source>
        <dbReference type="Proteomes" id="UP000182798"/>
    </source>
</evidence>
<dbReference type="NCBIfam" id="TIGR03661">
    <property type="entry name" value="T1SS_VCA0849"/>
    <property type="match status" value="1"/>
</dbReference>
<dbReference type="Proteomes" id="UP000182798">
    <property type="component" value="Unassembled WGS sequence"/>
</dbReference>
<proteinExistence type="predicted"/>
<dbReference type="OrthoDB" id="5855837at2"/>
<dbReference type="AlphaFoldDB" id="A0A1J5TS62"/>
<accession>A0A1J5TS62</accession>
<dbReference type="InterPro" id="IPR019960">
    <property type="entry name" value="T1SS_VCA0849"/>
</dbReference>
<dbReference type="InterPro" id="IPR005046">
    <property type="entry name" value="DUF285"/>
</dbReference>
<dbReference type="InterPro" id="IPR001343">
    <property type="entry name" value="Hemolysn_Ca-bd"/>
</dbReference>
<evidence type="ECO:0000313" key="2">
    <source>
        <dbReference type="EMBL" id="OIR23744.1"/>
    </source>
</evidence>
<organism evidence="2 3">
    <name type="scientific">Bathymodiolus thermophilus thioautotrophic gill symbiont</name>
    <dbReference type="NCBI Taxonomy" id="2360"/>
    <lineage>
        <taxon>Bacteria</taxon>
        <taxon>Pseudomonadati</taxon>
        <taxon>Pseudomonadota</taxon>
        <taxon>Gammaproteobacteria</taxon>
        <taxon>sulfur-oxidizing symbionts</taxon>
    </lineage>
</organism>
<dbReference type="SUPFAM" id="SSF51120">
    <property type="entry name" value="beta-Roll"/>
    <property type="match status" value="1"/>
</dbReference>
<name>A0A1J5TS62_9GAMM</name>
<evidence type="ECO:0000256" key="1">
    <source>
        <dbReference type="ARBA" id="ARBA00022837"/>
    </source>
</evidence>
<gene>
    <name evidence="2" type="ORF">BGC33_13915</name>
</gene>
<dbReference type="EMBL" id="MIQH01001171">
    <property type="protein sequence ID" value="OIR23744.1"/>
    <property type="molecule type" value="Genomic_DNA"/>
</dbReference>
<dbReference type="Pfam" id="PF03382">
    <property type="entry name" value="DUF285"/>
    <property type="match status" value="2"/>
</dbReference>
<dbReference type="Pfam" id="PF00353">
    <property type="entry name" value="HemolysinCabind"/>
    <property type="match status" value="1"/>
</dbReference>
<dbReference type="RefSeq" id="WP_071565310.1">
    <property type="nucleotide sequence ID" value="NZ_MIQH01001171.1"/>
</dbReference>
<sequence length="846" mass="93615">MINTIKHTLIPVNYLTAQENNNNKIIANGHNFFSSTTTTTVNTTSDNLFTTEFNVKQWAIAASASSEYSATRYSVEQVIGVPDTGLVTGKDQQEIDKAWAEAKSKINESNTLTLTYSEPVYIKDIIARETWNPGAISKVEVMKDGIFVTVYTKTDTGETGGTMSGVQVGKVSDTKISLTHALDYLSNKIRLTIGNSVNEYNEIDAVQLISASVFFNVTVLSSADVLNKIYEDSGYVRNTPDDDKTTVEQLSMVAKGVNYYLEDRYQAAIEAKTDFTNPTDSAAQAIMTDEVATLVTEQSANLSFLYFGHTSFNDDISNMDTSLATNMSYMFCYDETITRGVCYNEGFNQDIGNWDVGNVTNMNRMFYGANVFNQDIGNWDVSKVVNMKEMFCYATSFNQDIGNWDVSKVVNMSHMFIDTLFNQNISNWDVGRVTDTSSMFSSTPFNQNISNWDVGEVVNMEDMFSGAIAFNQNIGNWNVSNVINMIGMFDYTEAFNQDISSWDVGNVTNMRWMFFDASAFNQDIGNWNVSKVTDMGYMFASTIVFNQDIGNWNVNKVTDMGYMFSYTDSFNQDIGNWNVSKVTNMGEMFYYAKAFNQDIGNWNIKNLEVANNILDKTAFSTENYDLLLAGWSDINVTDNEGIKTGVSFGANDTKYTNATARQALLDKNWTIADNGLLNDSNNNGIKDVFVGNNAKNTIDKSRHGEAATLHGLGDNDTLTGSNHADTLYGGAGDDTLTGNAGADTFVYSYQNAGHDTIKDFNASEGDKINLSYLMDGYQEDKVLSDYLTLLSNSKSQAVLHISANGNVNGSNDEATREGSVTITLENIAYSEGLLNNLVDNGHIVLI</sequence>
<dbReference type="InterPro" id="IPR011049">
    <property type="entry name" value="Serralysin-like_metalloprot_C"/>
</dbReference>
<comment type="caution">
    <text evidence="2">The sequence shown here is derived from an EMBL/GenBank/DDBJ whole genome shotgun (WGS) entry which is preliminary data.</text>
</comment>
<dbReference type="GO" id="GO:0005509">
    <property type="term" value="F:calcium ion binding"/>
    <property type="evidence" value="ECO:0007669"/>
    <property type="project" value="InterPro"/>
</dbReference>
<dbReference type="NCBIfam" id="TIGR02167">
    <property type="entry name" value="Liste_lipo_26"/>
    <property type="match status" value="7"/>
</dbReference>
<dbReference type="Gene3D" id="2.150.10.10">
    <property type="entry name" value="Serralysin-like metalloprotease, C-terminal"/>
    <property type="match status" value="1"/>
</dbReference>
<reference evidence="3" key="1">
    <citation type="submission" date="2016-09" db="EMBL/GenBank/DDBJ databases">
        <title>Genome Sequence of Bathymodiolus thermophilus sulfur-oxidizing gill endosymbiont.</title>
        <authorList>
            <person name="Ponnudurai R."/>
            <person name="Kleiner M."/>
            <person name="Sayavedra L."/>
            <person name="Thuermer A."/>
            <person name="Felbeck H."/>
            <person name="Schlueter R."/>
            <person name="Schweder T."/>
            <person name="Markert S."/>
        </authorList>
    </citation>
    <scope>NUCLEOTIDE SEQUENCE [LARGE SCALE GENOMIC DNA]</scope>
    <source>
        <strain evidence="3">BAT/CrabSpa'14</strain>
    </source>
</reference>